<evidence type="ECO:0000256" key="1">
    <source>
        <dbReference type="ARBA" id="ARBA00006243"/>
    </source>
</evidence>
<proteinExistence type="inferred from homology"/>
<dbReference type="SUPFAM" id="SSF56042">
    <property type="entry name" value="PurM C-terminal domain-like"/>
    <property type="match status" value="1"/>
</dbReference>
<name>A0A031LMU2_9CREN</name>
<dbReference type="PANTHER" id="PTHR30303:SF4">
    <property type="entry name" value="HYDROGENASE EXPRESSION_FORMATION PROTEIN HYPE"/>
    <property type="match status" value="1"/>
</dbReference>
<keyword evidence="5" id="KW-1185">Reference proteome</keyword>
<dbReference type="RefSeq" id="WP_048099720.1">
    <property type="nucleotide sequence ID" value="NZ_JFZT01000044.1"/>
</dbReference>
<dbReference type="Gene3D" id="3.90.650.10">
    <property type="entry name" value="PurM-like C-terminal domain"/>
    <property type="match status" value="1"/>
</dbReference>
<dbReference type="SUPFAM" id="SSF55326">
    <property type="entry name" value="PurM N-terminal domain-like"/>
    <property type="match status" value="1"/>
</dbReference>
<dbReference type="InterPro" id="IPR036676">
    <property type="entry name" value="PurM-like_C_sf"/>
</dbReference>
<dbReference type="Pfam" id="PF00586">
    <property type="entry name" value="AIRS"/>
    <property type="match status" value="1"/>
</dbReference>
<evidence type="ECO:0000259" key="3">
    <source>
        <dbReference type="Pfam" id="PF02769"/>
    </source>
</evidence>
<reference evidence="4 5" key="1">
    <citation type="submission" date="2014-03" db="EMBL/GenBank/DDBJ databases">
        <title>Draft genome sequence of the novel thermoacidophilic archaea Acidianus copahuensis ALE1 strain, isolated from Copahue volcanic area in Neuquen Argentina.</title>
        <authorList>
            <person name="Urbieta M.S."/>
            <person name="Rascovan N."/>
            <person name="Castro C."/>
            <person name="Revale S."/>
            <person name="Giaveno M.A."/>
            <person name="Vazquez M.P."/>
            <person name="Donati E.R."/>
        </authorList>
    </citation>
    <scope>NUCLEOTIDE SEQUENCE [LARGE SCALE GENOMIC DNA]</scope>
    <source>
        <strain evidence="4 5">ALE1</strain>
    </source>
</reference>
<organism evidence="4 5">
    <name type="scientific">Candidatus Acidianus copahuensis</name>
    <dbReference type="NCBI Taxonomy" id="1160895"/>
    <lineage>
        <taxon>Archaea</taxon>
        <taxon>Thermoproteota</taxon>
        <taxon>Thermoprotei</taxon>
        <taxon>Sulfolobales</taxon>
        <taxon>Sulfolobaceae</taxon>
        <taxon>Acidianus</taxon>
    </lineage>
</organism>
<evidence type="ECO:0000259" key="2">
    <source>
        <dbReference type="Pfam" id="PF00586"/>
    </source>
</evidence>
<dbReference type="InterPro" id="IPR016188">
    <property type="entry name" value="PurM-like_N"/>
</dbReference>
<dbReference type="InterPro" id="IPR036921">
    <property type="entry name" value="PurM-like_N_sf"/>
</dbReference>
<dbReference type="OrthoDB" id="31494at2157"/>
<dbReference type="AlphaFoldDB" id="A0A031LMU2"/>
<sequence>MSFGKIPLDSIPGIPIGDCVICPEVGEDDAVLIADKPYIVTHSDPITESSDDAGFLAVAVSCNDVNMKGVPCRWVLTTILLSKRENLEGEISGIREACSIIGCHVVGGHTEVTRGIDNDIVISTAISLSEKVISVKDARAGDYVVMVGSAGIEGTWILSHMEDLLLSKGVSKETIIRAKEFKKRIIVQDRALKVSDVVIGMHDATEGGVLQDLLEISRLSKLRVEVDPSKIPVEKETLEISKVLSIDYLRLISSGSFVVVTRFPEEVIRRVGGSVIGRLEKGEPALYLKGIGEFRENFEEELIRVEGNYNGWRKRN</sequence>
<dbReference type="InterPro" id="IPR010918">
    <property type="entry name" value="PurM-like_C_dom"/>
</dbReference>
<accession>A0A031LMU2</accession>
<dbReference type="Gene3D" id="3.30.1330.10">
    <property type="entry name" value="PurM-like, N-terminal domain"/>
    <property type="match status" value="1"/>
</dbReference>
<comment type="similarity">
    <text evidence="1">Belongs to the HypE family.</text>
</comment>
<dbReference type="PANTHER" id="PTHR30303">
    <property type="entry name" value="HYDROGENASE ISOENZYMES FORMATION PROTEIN HYPE"/>
    <property type="match status" value="1"/>
</dbReference>
<gene>
    <name evidence="4" type="ORF">CM19_07330</name>
</gene>
<dbReference type="Pfam" id="PF02769">
    <property type="entry name" value="AIRS_C"/>
    <property type="match status" value="1"/>
</dbReference>
<dbReference type="Proteomes" id="UP000024332">
    <property type="component" value="Unassembled WGS sequence"/>
</dbReference>
<feature type="domain" description="PurM-like N-terminal" evidence="2">
    <location>
        <begin position="26"/>
        <end position="125"/>
    </location>
</feature>
<dbReference type="GO" id="GO:0051604">
    <property type="term" value="P:protein maturation"/>
    <property type="evidence" value="ECO:0007669"/>
    <property type="project" value="TreeGrafter"/>
</dbReference>
<feature type="domain" description="PurM-like C-terminal" evidence="3">
    <location>
        <begin position="139"/>
        <end position="281"/>
    </location>
</feature>
<evidence type="ECO:0000313" key="5">
    <source>
        <dbReference type="Proteomes" id="UP000024332"/>
    </source>
</evidence>
<evidence type="ECO:0000313" key="4">
    <source>
        <dbReference type="EMBL" id="EZQ04791.1"/>
    </source>
</evidence>
<dbReference type="InterPro" id="IPR011854">
    <property type="entry name" value="HypE"/>
</dbReference>
<comment type="caution">
    <text evidence="4">The sequence shown here is derived from an EMBL/GenBank/DDBJ whole genome shotgun (WGS) entry which is preliminary data.</text>
</comment>
<dbReference type="EMBL" id="JFZT01000044">
    <property type="protein sequence ID" value="EZQ04791.1"/>
    <property type="molecule type" value="Genomic_DNA"/>
</dbReference>
<protein>
    <submittedName>
        <fullName evidence="4">AIR synthase</fullName>
    </submittedName>
</protein>
<dbReference type="STRING" id="1160895.CM19_07330"/>